<feature type="domain" description="Guanylate cyclase" evidence="3">
    <location>
        <begin position="31"/>
        <end position="160"/>
    </location>
</feature>
<sequence length="981" mass="106006">MAMIPPYQQGVMVHAAQSDLSGTREERRYLTLLFADLSHSTALAERMEQEHYAALIADVHAIYQDVIERHGGEVEQVQGDGVLASFGLAGRAEDAGRRAVQAALEMHERVRCLATPLPDGLAPSLHSGVHSGLVLVREGRAILGKRELLGPVTNTAARLAAAAGPHEILVSEAALGPARRFFVTSPPQQLEVRGRSDPVLVYKVDARAGSSEAVKAAWRAGTEFLGRAAELARLDAALDEAMAGHARTVAIVAPPGQGKTRLVDQFLAGALQRGCFVLRGYCEGTLGGEPSEPFRHMLQALGAEAASATAFEQVLEPVAREQPVVLSIDDWQWADDASRSLLASLRTRRGWPLLVVLCARPVQDATGPMPADDVFPLPPLSADESRQLVATRVPGADPFIAAKICDAAGGNPLFLEELCHSAARGQAERRPGGANAGWLSQLVQSRAEGLDAAQKELVQVAAVIGNVVPAWLLETLTGRRIDDAVLGQLVERDFLFAGERAGTLRFKHGVTRDILYDSVGLHARQALHLRIAEALRQHTSGESRDDALEAMALHYDLGGDAARAADCAEQAADKALSLSALDRARALYRLALASLDKLPQTPESALRWVGIVQRLGRVCVFDPVRSELALGQRAIALAQEHGDASTVGRVHHWIGYMCYSLGDTRAAIRHGELALSAARATGDAKLEPFAVALLGEAYCAAALYDRALPLLDEAIVVKRRHHKGRTNVGLAFSLVCRAYLLAERGDFDGAYGCFDEAAACIEDVTHEVGATVEGWRSAVLLWQGRWQEARDAAAASWRVAERTQSLAQMSIARAMGAYAEWMLEGRPDSIGTIVEVLDWLRPRDSCLYRSLYHGWLADGLLAMGRREEGRAHALQALRRGRERDLLGLPMACRALALDAVVHAPGRAERYLRWGMRAAQQRGSVHEIAGMQLCAARVALRAGEEARALGLLDEAAAAFSRLRMEWHLAQAEALRGEVTRGR</sequence>
<dbReference type="Proteomes" id="UP000608513">
    <property type="component" value="Unassembled WGS sequence"/>
</dbReference>
<organism evidence="4 5">
    <name type="scientific">Ramlibacter cellulosilyticus</name>
    <dbReference type="NCBI Taxonomy" id="2764187"/>
    <lineage>
        <taxon>Bacteria</taxon>
        <taxon>Pseudomonadati</taxon>
        <taxon>Pseudomonadota</taxon>
        <taxon>Betaproteobacteria</taxon>
        <taxon>Burkholderiales</taxon>
        <taxon>Comamonadaceae</taxon>
        <taxon>Ramlibacter</taxon>
    </lineage>
</organism>
<accession>A0A923MP39</accession>
<dbReference type="InterPro" id="IPR001054">
    <property type="entry name" value="A/G_cyclase"/>
</dbReference>
<evidence type="ECO:0000313" key="4">
    <source>
        <dbReference type="EMBL" id="MBC5782610.1"/>
    </source>
</evidence>
<evidence type="ECO:0000256" key="2">
    <source>
        <dbReference type="ARBA" id="ARBA00022840"/>
    </source>
</evidence>
<keyword evidence="2" id="KW-0067">ATP-binding</keyword>
<name>A0A923MP39_9BURK</name>
<dbReference type="PROSITE" id="PS50125">
    <property type="entry name" value="GUANYLATE_CYCLASE_2"/>
    <property type="match status" value="1"/>
</dbReference>
<dbReference type="Gene3D" id="1.25.40.10">
    <property type="entry name" value="Tetratricopeptide repeat domain"/>
    <property type="match status" value="1"/>
</dbReference>
<dbReference type="GO" id="GO:0005524">
    <property type="term" value="F:ATP binding"/>
    <property type="evidence" value="ECO:0007669"/>
    <property type="project" value="UniProtKB-KW"/>
</dbReference>
<dbReference type="Pfam" id="PF13191">
    <property type="entry name" value="AAA_16"/>
    <property type="match status" value="1"/>
</dbReference>
<keyword evidence="5" id="KW-1185">Reference proteome</keyword>
<dbReference type="InterPro" id="IPR011990">
    <property type="entry name" value="TPR-like_helical_dom_sf"/>
</dbReference>
<dbReference type="SUPFAM" id="SSF48452">
    <property type="entry name" value="TPR-like"/>
    <property type="match status" value="2"/>
</dbReference>
<dbReference type="InterPro" id="IPR027417">
    <property type="entry name" value="P-loop_NTPase"/>
</dbReference>
<dbReference type="InterPro" id="IPR029787">
    <property type="entry name" value="Nucleotide_cyclase"/>
</dbReference>
<evidence type="ECO:0000313" key="5">
    <source>
        <dbReference type="Proteomes" id="UP000608513"/>
    </source>
</evidence>
<dbReference type="Gene3D" id="3.30.70.1230">
    <property type="entry name" value="Nucleotide cyclase"/>
    <property type="match status" value="1"/>
</dbReference>
<dbReference type="PANTHER" id="PTHR16305">
    <property type="entry name" value="TESTICULAR SOLUBLE ADENYLYL CYCLASE"/>
    <property type="match status" value="1"/>
</dbReference>
<dbReference type="Gene3D" id="3.40.50.300">
    <property type="entry name" value="P-loop containing nucleotide triphosphate hydrolases"/>
    <property type="match status" value="1"/>
</dbReference>
<dbReference type="Pfam" id="PF00211">
    <property type="entry name" value="Guanylate_cyc"/>
    <property type="match status" value="1"/>
</dbReference>
<dbReference type="AlphaFoldDB" id="A0A923MP39"/>
<evidence type="ECO:0000259" key="3">
    <source>
        <dbReference type="PROSITE" id="PS50125"/>
    </source>
</evidence>
<dbReference type="GO" id="GO:0004016">
    <property type="term" value="F:adenylate cyclase activity"/>
    <property type="evidence" value="ECO:0007669"/>
    <property type="project" value="UniProtKB-ARBA"/>
</dbReference>
<keyword evidence="1" id="KW-0547">Nucleotide-binding</keyword>
<dbReference type="GO" id="GO:0035556">
    <property type="term" value="P:intracellular signal transduction"/>
    <property type="evidence" value="ECO:0007669"/>
    <property type="project" value="InterPro"/>
</dbReference>
<dbReference type="GO" id="GO:0009190">
    <property type="term" value="P:cyclic nucleotide biosynthetic process"/>
    <property type="evidence" value="ECO:0007669"/>
    <property type="project" value="InterPro"/>
</dbReference>
<dbReference type="PANTHER" id="PTHR16305:SF28">
    <property type="entry name" value="GUANYLATE CYCLASE DOMAIN-CONTAINING PROTEIN"/>
    <property type="match status" value="1"/>
</dbReference>
<protein>
    <submittedName>
        <fullName evidence="4">AAA family ATPase</fullName>
    </submittedName>
</protein>
<dbReference type="SUPFAM" id="SSF52540">
    <property type="entry name" value="P-loop containing nucleoside triphosphate hydrolases"/>
    <property type="match status" value="1"/>
</dbReference>
<reference evidence="4" key="1">
    <citation type="submission" date="2020-08" db="EMBL/GenBank/DDBJ databases">
        <title>Ramlibacter sp. USB13 16S ribosomal RNA gene genome sequencing and assembly.</title>
        <authorList>
            <person name="Kang M."/>
        </authorList>
    </citation>
    <scope>NUCLEOTIDE SEQUENCE</scope>
    <source>
        <strain evidence="4">USB13</strain>
    </source>
</reference>
<evidence type="ECO:0000256" key="1">
    <source>
        <dbReference type="ARBA" id="ARBA00022741"/>
    </source>
</evidence>
<dbReference type="SUPFAM" id="SSF55073">
    <property type="entry name" value="Nucleotide cyclase"/>
    <property type="match status" value="1"/>
</dbReference>
<dbReference type="SMART" id="SM00044">
    <property type="entry name" value="CYCc"/>
    <property type="match status" value="1"/>
</dbReference>
<dbReference type="EMBL" id="JACORT010000002">
    <property type="protein sequence ID" value="MBC5782610.1"/>
    <property type="molecule type" value="Genomic_DNA"/>
</dbReference>
<dbReference type="InterPro" id="IPR041664">
    <property type="entry name" value="AAA_16"/>
</dbReference>
<gene>
    <name evidence="4" type="ORF">H8N03_06610</name>
</gene>
<dbReference type="CDD" id="cd07302">
    <property type="entry name" value="CHD"/>
    <property type="match status" value="1"/>
</dbReference>
<proteinExistence type="predicted"/>
<dbReference type="GO" id="GO:0005737">
    <property type="term" value="C:cytoplasm"/>
    <property type="evidence" value="ECO:0007669"/>
    <property type="project" value="TreeGrafter"/>
</dbReference>
<comment type="caution">
    <text evidence="4">The sequence shown here is derived from an EMBL/GenBank/DDBJ whole genome shotgun (WGS) entry which is preliminary data.</text>
</comment>